<protein>
    <submittedName>
        <fullName evidence="1">Uncharacterized protein</fullName>
    </submittedName>
</protein>
<reference evidence="1" key="1">
    <citation type="submission" date="2021-02" db="EMBL/GenBank/DDBJ databases">
        <authorList>
            <person name="Nowell W R."/>
        </authorList>
    </citation>
    <scope>NUCLEOTIDE SEQUENCE</scope>
</reference>
<gene>
    <name evidence="1" type="ORF">QYT958_LOCUS42829</name>
</gene>
<dbReference type="PANTHER" id="PTHR12191">
    <property type="entry name" value="SOLUTE CARRIER FAMILY 39"/>
    <property type="match status" value="1"/>
</dbReference>
<dbReference type="GO" id="GO:0140410">
    <property type="term" value="F:monoatomic cation:bicarbonate symporter activity"/>
    <property type="evidence" value="ECO:0007669"/>
    <property type="project" value="TreeGrafter"/>
</dbReference>
<evidence type="ECO:0000313" key="1">
    <source>
        <dbReference type="EMBL" id="CAF5063825.1"/>
    </source>
</evidence>
<dbReference type="InterPro" id="IPR050799">
    <property type="entry name" value="ZIP_Transporter"/>
</dbReference>
<dbReference type="GO" id="GO:0005886">
    <property type="term" value="C:plasma membrane"/>
    <property type="evidence" value="ECO:0007669"/>
    <property type="project" value="TreeGrafter"/>
</dbReference>
<dbReference type="GO" id="GO:0071578">
    <property type="term" value="P:zinc ion import across plasma membrane"/>
    <property type="evidence" value="ECO:0007669"/>
    <property type="project" value="TreeGrafter"/>
</dbReference>
<dbReference type="GO" id="GO:0005385">
    <property type="term" value="F:zinc ion transmembrane transporter activity"/>
    <property type="evidence" value="ECO:0007669"/>
    <property type="project" value="TreeGrafter"/>
</dbReference>
<name>A0A822D9J5_9BILA</name>
<dbReference type="EMBL" id="CAJOBR010056935">
    <property type="protein sequence ID" value="CAF5063825.1"/>
    <property type="molecule type" value="Genomic_DNA"/>
</dbReference>
<evidence type="ECO:0000313" key="2">
    <source>
        <dbReference type="Proteomes" id="UP000663848"/>
    </source>
</evidence>
<organism evidence="1 2">
    <name type="scientific">Rotaria socialis</name>
    <dbReference type="NCBI Taxonomy" id="392032"/>
    <lineage>
        <taxon>Eukaryota</taxon>
        <taxon>Metazoa</taxon>
        <taxon>Spiralia</taxon>
        <taxon>Gnathifera</taxon>
        <taxon>Rotifera</taxon>
        <taxon>Eurotatoria</taxon>
        <taxon>Bdelloidea</taxon>
        <taxon>Philodinida</taxon>
        <taxon>Philodinidae</taxon>
        <taxon>Rotaria</taxon>
    </lineage>
</organism>
<feature type="non-terminal residue" evidence="1">
    <location>
        <position position="1"/>
    </location>
</feature>
<dbReference type="Proteomes" id="UP000663848">
    <property type="component" value="Unassembled WGS sequence"/>
</dbReference>
<dbReference type="AlphaFoldDB" id="A0A822D9J5"/>
<dbReference type="GO" id="GO:0030003">
    <property type="term" value="P:intracellular monoatomic cation homeostasis"/>
    <property type="evidence" value="ECO:0007669"/>
    <property type="project" value="TreeGrafter"/>
</dbReference>
<dbReference type="PANTHER" id="PTHR12191:SF21">
    <property type="entry name" value="ZINC TRANSPORTER ZIP4"/>
    <property type="match status" value="1"/>
</dbReference>
<proteinExistence type="predicted"/>
<accession>A0A822D9J5</accession>
<comment type="caution">
    <text evidence="1">The sequence shown here is derived from an EMBL/GenBank/DDBJ whole genome shotgun (WGS) entry which is preliminary data.</text>
</comment>
<sequence>MHQESKEKNKSSGKKIEQDIGSKVTRVTGWMIILGDGIHNFADGLAMGAAFSESLM</sequence>